<dbReference type="KEGG" id="epa:110242334"/>
<feature type="region of interest" description="Disordered" evidence="1">
    <location>
        <begin position="99"/>
        <end position="271"/>
    </location>
</feature>
<proteinExistence type="predicted"/>
<sequence length="631" mass="70737">MFENFNLKTVLIGGAIIGGLATVGYVTYKLFTMNNDEKIDVDGKFGEFDVSSAEREKRVLNKARKMSIVDPKSASCVISSDHMTRVNCTRLKDFEEIAQEENGETQITEKSDETERQMSCQVERNETTPETASENLVRKADDDVDGKEEEIKEEESKEEKKNEGEEEKDERTIDGGGTQKETEEEQDNETQITEGNDTKCLKSPQVERNESTETTPEAAPENLVLKEEDDVVGKEEETNEGKEEKDERTKDGGEAQKETEEEQHNEARPAIPLDTEAASGSHSTNQPMPGLYIPSVLKNVKTMRDLMQTMEALSIFLFTTQRTQEELDEARRELGWTVLIGGAVIGGLATVGYVTYKLFTMNNDENIVEDGKFGEFDVSSAEREKRVLKKAHKMSIVDPKTASCVISSDHMTRVNCTRLKDFEEIAQEENGETQITEGNDTNCLKSPQVERNESTETTPEAAPENLVLKEEDDVVGKEEETNEGKEEKDERTKHGGEAQKETEEEQHNEARPAIPLDTEAASGSHSTNQPMPGLYIPSVLKNVKTMRDLMQTMEALSIFLFTTQRTQEELDEARRELGWVFDLAKGFFIHRIPELGIPGLSAEREPGMSSHYAEEESANSLPLEDEEGEAD</sequence>
<feature type="compositionally biased region" description="Polar residues" evidence="1">
    <location>
        <begin position="432"/>
        <end position="445"/>
    </location>
</feature>
<keyword evidence="4" id="KW-1185">Reference proteome</keyword>
<feature type="compositionally biased region" description="Polar residues" evidence="1">
    <location>
        <begin position="117"/>
        <end position="134"/>
    </location>
</feature>
<evidence type="ECO:0000256" key="1">
    <source>
        <dbReference type="SAM" id="MobiDB-lite"/>
    </source>
</evidence>
<dbReference type="EnsemblMetazoa" id="XM_021048312.2">
    <property type="protein sequence ID" value="XP_020903971.2"/>
    <property type="gene ID" value="LOC110242334"/>
</dbReference>
<reference evidence="3" key="1">
    <citation type="submission" date="2022-11" db="UniProtKB">
        <authorList>
            <consortium name="EnsemblMetazoa"/>
        </authorList>
    </citation>
    <scope>IDENTIFICATION</scope>
</reference>
<feature type="compositionally biased region" description="Basic and acidic residues" evidence="1">
    <location>
        <begin position="196"/>
        <end position="211"/>
    </location>
</feature>
<keyword evidence="2" id="KW-1133">Transmembrane helix</keyword>
<feature type="transmembrane region" description="Helical" evidence="2">
    <location>
        <begin position="6"/>
        <end position="28"/>
    </location>
</feature>
<feature type="transmembrane region" description="Helical" evidence="2">
    <location>
        <begin position="334"/>
        <end position="356"/>
    </location>
</feature>
<organism evidence="3 4">
    <name type="scientific">Exaiptasia diaphana</name>
    <name type="common">Tropical sea anemone</name>
    <name type="synonym">Aiptasia pulchella</name>
    <dbReference type="NCBI Taxonomy" id="2652724"/>
    <lineage>
        <taxon>Eukaryota</taxon>
        <taxon>Metazoa</taxon>
        <taxon>Cnidaria</taxon>
        <taxon>Anthozoa</taxon>
        <taxon>Hexacorallia</taxon>
        <taxon>Actiniaria</taxon>
        <taxon>Aiptasiidae</taxon>
        <taxon>Exaiptasia</taxon>
    </lineage>
</organism>
<protein>
    <submittedName>
        <fullName evidence="3">Uncharacterized protein</fullName>
    </submittedName>
</protein>
<feature type="region of interest" description="Disordered" evidence="1">
    <location>
        <begin position="598"/>
        <end position="631"/>
    </location>
</feature>
<dbReference type="RefSeq" id="XP_020903971.2">
    <property type="nucleotide sequence ID" value="XM_021048312.2"/>
</dbReference>
<accession>A0A913XGB5</accession>
<dbReference type="GeneID" id="110242334"/>
<name>A0A913XGB5_EXADI</name>
<dbReference type="AlphaFoldDB" id="A0A913XGB5"/>
<evidence type="ECO:0000313" key="3">
    <source>
        <dbReference type="EnsemblMetazoa" id="XP_020903971.2"/>
    </source>
</evidence>
<feature type="compositionally biased region" description="Basic and acidic residues" evidence="1">
    <location>
        <begin position="154"/>
        <end position="173"/>
    </location>
</feature>
<evidence type="ECO:0000313" key="4">
    <source>
        <dbReference type="Proteomes" id="UP000887567"/>
    </source>
</evidence>
<feature type="region of interest" description="Disordered" evidence="1">
    <location>
        <begin position="428"/>
        <end position="513"/>
    </location>
</feature>
<feature type="compositionally biased region" description="Basic and acidic residues" evidence="1">
    <location>
        <begin position="107"/>
        <end position="116"/>
    </location>
</feature>
<feature type="compositionally biased region" description="Basic and acidic residues" evidence="1">
    <location>
        <begin position="231"/>
        <end position="267"/>
    </location>
</feature>
<feature type="compositionally biased region" description="Acidic residues" evidence="1">
    <location>
        <begin position="142"/>
        <end position="153"/>
    </location>
</feature>
<dbReference type="Proteomes" id="UP000887567">
    <property type="component" value="Unplaced"/>
</dbReference>
<keyword evidence="2" id="KW-0472">Membrane</keyword>
<feature type="compositionally biased region" description="Basic and acidic residues" evidence="1">
    <location>
        <begin position="474"/>
        <end position="510"/>
    </location>
</feature>
<evidence type="ECO:0000256" key="2">
    <source>
        <dbReference type="SAM" id="Phobius"/>
    </source>
</evidence>
<keyword evidence="2" id="KW-0812">Transmembrane</keyword>
<feature type="compositionally biased region" description="Low complexity" evidence="1">
    <location>
        <begin position="212"/>
        <end position="221"/>
    </location>
</feature>
<feature type="compositionally biased region" description="Low complexity" evidence="1">
    <location>
        <begin position="455"/>
        <end position="464"/>
    </location>
</feature>